<evidence type="ECO:0000256" key="8">
    <source>
        <dbReference type="ARBA" id="ARBA00053344"/>
    </source>
</evidence>
<evidence type="ECO:0000256" key="6">
    <source>
        <dbReference type="ARBA" id="ARBA00023157"/>
    </source>
</evidence>
<evidence type="ECO:0000259" key="10">
    <source>
        <dbReference type="PROSITE" id="PS51406"/>
    </source>
</evidence>
<dbReference type="InterPro" id="IPR002181">
    <property type="entry name" value="Fibrinogen_a/b/g_C_dom"/>
</dbReference>
<keyword evidence="2" id="KW-0964">Secreted</keyword>
<dbReference type="Gene3D" id="3.90.215.10">
    <property type="entry name" value="Gamma Fibrinogen, chain A, domain 1"/>
    <property type="match status" value="1"/>
</dbReference>
<feature type="signal peptide" evidence="9">
    <location>
        <begin position="1"/>
        <end position="40"/>
    </location>
</feature>
<evidence type="ECO:0000256" key="2">
    <source>
        <dbReference type="ARBA" id="ARBA00022525"/>
    </source>
</evidence>
<keyword evidence="6" id="KW-1015">Disulfide bond</keyword>
<dbReference type="GO" id="GO:0098609">
    <property type="term" value="P:cell-cell adhesion"/>
    <property type="evidence" value="ECO:0007669"/>
    <property type="project" value="UniProtKB-ARBA"/>
</dbReference>
<feature type="domain" description="Fibrinogen C-terminal" evidence="10">
    <location>
        <begin position="75"/>
        <end position="314"/>
    </location>
</feature>
<dbReference type="NCBIfam" id="NF040941">
    <property type="entry name" value="GGGWT_bact"/>
    <property type="match status" value="1"/>
</dbReference>
<dbReference type="PROSITE" id="PS00514">
    <property type="entry name" value="FIBRINOGEN_C_1"/>
    <property type="match status" value="1"/>
</dbReference>
<dbReference type="AlphaFoldDB" id="A0A8T0EI61"/>
<dbReference type="InterPro" id="IPR037579">
    <property type="entry name" value="FIB_ANG-like"/>
</dbReference>
<dbReference type="SMART" id="SM00186">
    <property type="entry name" value="FBG"/>
    <property type="match status" value="1"/>
</dbReference>
<evidence type="ECO:0000256" key="5">
    <source>
        <dbReference type="ARBA" id="ARBA00023054"/>
    </source>
</evidence>
<name>A0A8T0EI61_ARGBR</name>
<gene>
    <name evidence="11" type="ORF">HNY73_015847</name>
</gene>
<evidence type="ECO:0000256" key="7">
    <source>
        <dbReference type="ARBA" id="ARBA00023180"/>
    </source>
</evidence>
<keyword evidence="5" id="KW-0175">Coiled coil</keyword>
<evidence type="ECO:0000256" key="3">
    <source>
        <dbReference type="ARBA" id="ARBA00022729"/>
    </source>
</evidence>
<dbReference type="Proteomes" id="UP000807504">
    <property type="component" value="Unassembled WGS sequence"/>
</dbReference>
<keyword evidence="4" id="KW-0106">Calcium</keyword>
<dbReference type="PROSITE" id="PS51406">
    <property type="entry name" value="FIBRINOGEN_C_2"/>
    <property type="match status" value="1"/>
</dbReference>
<dbReference type="InterPro" id="IPR036056">
    <property type="entry name" value="Fibrinogen-like_C"/>
</dbReference>
<dbReference type="PANTHER" id="PTHR47221">
    <property type="entry name" value="FIBRINOGEN ALPHA CHAIN"/>
    <property type="match status" value="1"/>
</dbReference>
<accession>A0A8T0EI61</accession>
<evidence type="ECO:0000256" key="9">
    <source>
        <dbReference type="SAM" id="SignalP"/>
    </source>
</evidence>
<evidence type="ECO:0000256" key="1">
    <source>
        <dbReference type="ARBA" id="ARBA00004613"/>
    </source>
</evidence>
<dbReference type="InterPro" id="IPR020837">
    <property type="entry name" value="Fibrinogen_CS"/>
</dbReference>
<comment type="caution">
    <text evidence="11">The sequence shown here is derived from an EMBL/GenBank/DDBJ whole genome shotgun (WGS) entry which is preliminary data.</text>
</comment>
<dbReference type="Pfam" id="PF00147">
    <property type="entry name" value="Fibrinogen_C"/>
    <property type="match status" value="1"/>
</dbReference>
<evidence type="ECO:0000313" key="12">
    <source>
        <dbReference type="Proteomes" id="UP000807504"/>
    </source>
</evidence>
<protein>
    <submittedName>
        <fullName evidence="11">Techylectin-5A like protein</fullName>
    </submittedName>
</protein>
<comment type="function">
    <text evidence="8">Lectin involved in innate immunity. Agglutinates all types of human erythrocytes, Gram-positive and Gram-negative bacteria. Has a stronger agglutinating activity towards Gram-negative bacteria than towards Gram-positive bacteria. Specifically recognizes acetyl group-containing substances on agglutinated cells. The hemagglutinating activity was inhibited by EDTA, acetyl group-containing mono- and disaccharides, N-acetyl derivatives of amino acids, other acetyl group-containing substances, propionamide and benzamide. Enhances the antimicrobial activity of big defensin against Gram-positive bacteria but not against Gram-negative bacteria.</text>
</comment>
<reference evidence="11" key="1">
    <citation type="journal article" date="2020" name="bioRxiv">
        <title>Chromosome-level reference genome of the European wasp spider Argiope bruennichi: a resource for studies on range expansion and evolutionary adaptation.</title>
        <authorList>
            <person name="Sheffer M.M."/>
            <person name="Hoppe A."/>
            <person name="Krehenwinkel H."/>
            <person name="Uhl G."/>
            <person name="Kuss A.W."/>
            <person name="Jensen L."/>
            <person name="Jensen C."/>
            <person name="Gillespie R.G."/>
            <person name="Hoff K.J."/>
            <person name="Prost S."/>
        </authorList>
    </citation>
    <scope>NUCLEOTIDE SEQUENCE</scope>
</reference>
<dbReference type="GO" id="GO:0005576">
    <property type="term" value="C:extracellular region"/>
    <property type="evidence" value="ECO:0007669"/>
    <property type="project" value="UniProtKB-SubCell"/>
</dbReference>
<organism evidence="11 12">
    <name type="scientific">Argiope bruennichi</name>
    <name type="common">Wasp spider</name>
    <name type="synonym">Aranea bruennichi</name>
    <dbReference type="NCBI Taxonomy" id="94029"/>
    <lineage>
        <taxon>Eukaryota</taxon>
        <taxon>Metazoa</taxon>
        <taxon>Ecdysozoa</taxon>
        <taxon>Arthropoda</taxon>
        <taxon>Chelicerata</taxon>
        <taxon>Arachnida</taxon>
        <taxon>Araneae</taxon>
        <taxon>Araneomorphae</taxon>
        <taxon>Entelegynae</taxon>
        <taxon>Araneoidea</taxon>
        <taxon>Araneidae</taxon>
        <taxon>Argiope</taxon>
    </lineage>
</organism>
<keyword evidence="12" id="KW-1185">Reference proteome</keyword>
<dbReference type="FunFam" id="3.90.215.10:FF:000001">
    <property type="entry name" value="Tenascin isoform 1"/>
    <property type="match status" value="1"/>
</dbReference>
<proteinExistence type="predicted"/>
<dbReference type="GO" id="GO:0030246">
    <property type="term" value="F:carbohydrate binding"/>
    <property type="evidence" value="ECO:0007669"/>
    <property type="project" value="UniProtKB-ARBA"/>
</dbReference>
<dbReference type="PANTHER" id="PTHR47221:SF6">
    <property type="entry name" value="FIBRINOGEN ALPHA CHAIN"/>
    <property type="match status" value="1"/>
</dbReference>
<evidence type="ECO:0000256" key="4">
    <source>
        <dbReference type="ARBA" id="ARBA00022837"/>
    </source>
</evidence>
<dbReference type="EMBL" id="JABXBU010002227">
    <property type="protein sequence ID" value="KAF8773164.1"/>
    <property type="molecule type" value="Genomic_DNA"/>
</dbReference>
<keyword evidence="7" id="KW-0325">Glycoprotein</keyword>
<comment type="subcellular location">
    <subcellularLocation>
        <location evidence="1">Secreted</location>
    </subcellularLocation>
</comment>
<keyword evidence="3 9" id="KW-0732">Signal</keyword>
<dbReference type="SUPFAM" id="SSF56496">
    <property type="entry name" value="Fibrinogen C-terminal domain-like"/>
    <property type="match status" value="1"/>
</dbReference>
<evidence type="ECO:0000313" key="11">
    <source>
        <dbReference type="EMBL" id="KAF8773164.1"/>
    </source>
</evidence>
<feature type="chain" id="PRO_5035909012" evidence="9">
    <location>
        <begin position="41"/>
        <end position="318"/>
    </location>
</feature>
<dbReference type="InterPro" id="IPR014716">
    <property type="entry name" value="Fibrinogen_a/b/g_C_1"/>
</dbReference>
<reference evidence="11" key="2">
    <citation type="submission" date="2020-06" db="EMBL/GenBank/DDBJ databases">
        <authorList>
            <person name="Sheffer M."/>
        </authorList>
    </citation>
    <scope>NUCLEOTIDE SEQUENCE</scope>
</reference>
<sequence>MKRYPLIHAGARYLEGAKGLYIRTHLHLLLILFFVAVSQATLNGAPTCEENDRSSSYLDSALDMLTKAKLHFHPCPTAPRPMDCAEMLKNGYNESGVYTIWPRNRVNENKQLEVYCDMETDGGGWTVLQRRVNFSRPNNYFFKDWESYKIGFGDIEKDFWLGNDNIFALTNQQLYSIRFDLTDVKGEKRYAIYDKFWIEDEERKYTLHIKDYRGNAGDSMTNHNSRPSLRFIPSITSHDNQMFSTKDQDNDNADHNCADSYKGGWWYNSCHAANLNGLYLRGKHESYADGINWHSWKGYHESLETSEMKIRPKNFKKL</sequence>
<dbReference type="CDD" id="cd00087">
    <property type="entry name" value="FReD"/>
    <property type="match status" value="1"/>
</dbReference>